<dbReference type="InterPro" id="IPR002890">
    <property type="entry name" value="MG2"/>
</dbReference>
<dbReference type="Pfam" id="PF17973">
    <property type="entry name" value="bMG10"/>
    <property type="match status" value="1"/>
</dbReference>
<reference evidence="6 7" key="1">
    <citation type="submission" date="2023-11" db="EMBL/GenBank/DDBJ databases">
        <title>MicrobeMod: A computational toolkit for identifying prokaryotic methylation and restriction-modification with nanopore sequencing.</title>
        <authorList>
            <person name="Crits-Christoph A."/>
            <person name="Kang S.C."/>
            <person name="Lee H."/>
            <person name="Ostrov N."/>
        </authorList>
    </citation>
    <scope>NUCLEOTIDE SEQUENCE [LARGE SCALE GENOMIC DNA]</scope>
    <source>
        <strain evidence="6 7">ATCC 14820</strain>
    </source>
</reference>
<dbReference type="InterPro" id="IPR041246">
    <property type="entry name" value="Bact_MG10"/>
</dbReference>
<dbReference type="InterPro" id="IPR001599">
    <property type="entry name" value="Macroglobln_a2"/>
</dbReference>
<dbReference type="InterPro" id="IPR011625">
    <property type="entry name" value="A2M_N_BRD"/>
</dbReference>
<sequence length="1940" mass="205637">MKLAFRVALLALALAPITAFGDSSPQVILATPGIGDGAIERFTARFSQPIVPLGDPRAASPFDVTCAVGGQGRWVDPQTFVYDFANGLPGGTVCKFKLRSGLKSVSGYAVTGQQEFSVDAGGPVARAVLPSQYDSEIEEDQVFLVAANLPATPASVAGNAYCAVKGIGEKIPVEVLAADVPGKLLGEMGTDNWNVRNFLESAGLPAAIPPAAERAKAYAGVSALKCRRPLPPGTDMALVWGANIAGASGKTAGADQRFDYTVRKPFTARFECGRVNAQAGCNPVEKAWVRFSAPVATDLAKQIRIQTADGKLLTPTLFDDSSEDSGHGDAKSKATVSSVGFKSPLPESQTAKLLLPTGVKDESGRALSNAERFPLDVRFDAAPPLVKFAAPFGILESKQGGVLPVTVRNVEPALQGTNLSIAGQSLRIDASDGKIAEWLRTVGHADDTASHEETRGKDKVRINDTGATSILGKQGASLKIGLPGKGKDFEVVGMPLGGGKPGFYVVELASPVLGQALLGRKAPRYVAAAALVTNMSVHFKWGRAKSLAWVTALDTGKPVAGAEVRVSDSCTGQVLARGVTDKSGGVYAPPGLPEPETWGSCEGTSSHPLMVSARAADDFSFTLTAWGEGIRPYDFDLPYGYQARGEMLHTVFDRMLVRQGETIHMKHILRTSIADGFGMAPAVSGTLRLQHRGSDTQFDLPLTIDANGIGENEWTAPAGAPMGDYDLSVIVDGRRIETTQSFKVDEYKLPTMRASVTGPKDAAIRPANLLLDLFVGYLSGGGASNLPVDMRIGYFAHDTKPDGYESYSFGGKVIAEGTKPLNGDGEEEQTALPPTQTLPTTLGGDGTGKQTVAVPQTLDGVTDMLVEMDYQDANGEMLTASKRIPIFPSAVQLGVKTDGWLMKQDDLRLRFVALDTSGKPIANQAISVALYSRQILTARRRLIGGFYAYDNRMKTTKLAQSCTATTDAQGLATCKIAPGISGEVYAVATTKDANGNEARATQSVWLAGNDDWWFGGDNGDRMDVVPEQQAYKAGDTARFQVRMPFRKATALVTVEREGVLSSFVTELSGTDPVVEVKMPGSYAPDVFVSVMVVRGRTESGIWTWLHGIAQSVGLASSPPEGQEPTALVDLAKPSYRLGIAKVKVGWEAHQLQVAVKADRARYAVRDVAQVDVAVKTPDGKPARTADVAFAAVDEALLQLAPNDSWDVLTALMGERPLSVLTSTAQTQVVGKRHYGKKAVEAGGGGGGDSSGLNRENFQPVILWKGRVALDENGHARIPVTLSDALSSFKLVAIATDGAQLYGTGMTSVRTAQDLSIYAGIPPVVRTGDFYASSFTLRNGSDKPMTVTATVDLTPAIAQGKPLTVTIPAGGAVPVAWNLTAPATIDRLRWHVSAKASNGKAVDQITTDQAVVPLYPVEVWAGTLARVGADTTIPIQPPAGAIAGRGTVDIRLDDTLAPPLAGVREFMARYPYDCFEQRLSRAVALGDAGLWQALAGDLPAYQADDGLLRYWPSGSLNGSEALTAYVLAMTSDAGLPIPAGPRAKMIEGLKAVLDGRLRHEDYGDVRWQRVYAFNALARAGAATPAMLGQLSMTPKEMPTALLADYLVSLDHLQGLANAPALKSAAEAVLRTRLVYEGTRLDLSDSSNQPWWLMSSGDEASIKTVIATLGRPGWQDEAAKMMVGVALRQSHGRWDTTTANAWGTIAARKFGALYPASAIIGTTTLGLGNQTISKSWPLAATARTASFALPTTQTPLKLAQSGGAGPWATVSVSAAVPLTRPLFAGYEMQRRVEVVQARTKGVLTRGDVVKVTITVKASAERNWVVINDPIPAGATIIGDLGGQSQILAGQAQAGPGTKFEARDADGKLWDIQVGVVPAYVERRNDTWRAYYGWVPRGAFSASYMLRLNGAGRFNLPPSRVEAMYSPAIRAQLPLDTMTVVQR</sequence>
<feature type="region of interest" description="Disordered" evidence="2">
    <location>
        <begin position="819"/>
        <end position="849"/>
    </location>
</feature>
<evidence type="ECO:0000256" key="1">
    <source>
        <dbReference type="ARBA" id="ARBA00010556"/>
    </source>
</evidence>
<keyword evidence="7" id="KW-1185">Reference proteome</keyword>
<dbReference type="Gene3D" id="2.60.40.1930">
    <property type="match status" value="1"/>
</dbReference>
<dbReference type="InterPro" id="IPR008930">
    <property type="entry name" value="Terpenoid_cyclase/PrenylTrfase"/>
</dbReference>
<dbReference type="RefSeq" id="WP_010405821.1">
    <property type="nucleotide sequence ID" value="NZ_JAWXXV010000001.1"/>
</dbReference>
<dbReference type="SMART" id="SM01360">
    <property type="entry name" value="A2M"/>
    <property type="match status" value="1"/>
</dbReference>
<feature type="domain" description="Alpha-2-macroglobulin bait region" evidence="4">
    <location>
        <begin position="1022"/>
        <end position="1199"/>
    </location>
</feature>
<evidence type="ECO:0000313" key="7">
    <source>
        <dbReference type="Proteomes" id="UP001279660"/>
    </source>
</evidence>
<dbReference type="Proteomes" id="UP001279660">
    <property type="component" value="Unassembled WGS sequence"/>
</dbReference>
<evidence type="ECO:0000313" key="6">
    <source>
        <dbReference type="EMBL" id="MDX5982983.1"/>
    </source>
</evidence>
<feature type="domain" description="Alpha-2-macroglobulin" evidence="5">
    <location>
        <begin position="1260"/>
        <end position="1350"/>
    </location>
</feature>
<dbReference type="SMART" id="SM01359">
    <property type="entry name" value="A2M_N_2"/>
    <property type="match status" value="1"/>
</dbReference>
<dbReference type="InterPro" id="IPR051802">
    <property type="entry name" value="YfhM-like"/>
</dbReference>
<dbReference type="PANTHER" id="PTHR40094">
    <property type="entry name" value="ALPHA-2-MACROGLOBULIN HOMOLOG"/>
    <property type="match status" value="1"/>
</dbReference>
<dbReference type="EMBL" id="JAWXXV010000001">
    <property type="protein sequence ID" value="MDX5982983.1"/>
    <property type="molecule type" value="Genomic_DNA"/>
</dbReference>
<protein>
    <submittedName>
        <fullName evidence="6">MG2 domain-containing protein</fullName>
    </submittedName>
</protein>
<dbReference type="InterPro" id="IPR021868">
    <property type="entry name" value="Alpha_2_Macroglob_MG3"/>
</dbReference>
<dbReference type="Pfam" id="PF07703">
    <property type="entry name" value="A2M_BRD"/>
    <property type="match status" value="1"/>
</dbReference>
<evidence type="ECO:0000256" key="2">
    <source>
        <dbReference type="SAM" id="MobiDB-lite"/>
    </source>
</evidence>
<comment type="similarity">
    <text evidence="1">Belongs to the protease inhibitor I39 (alpha-2-macroglobulin) family. Bacterial alpha-2-macroglobulin subfamily.</text>
</comment>
<proteinExistence type="inferred from homology"/>
<evidence type="ECO:0000259" key="4">
    <source>
        <dbReference type="SMART" id="SM01359"/>
    </source>
</evidence>
<comment type="caution">
    <text evidence="6">The sequence shown here is derived from an EMBL/GenBank/DDBJ whole genome shotgun (WGS) entry which is preliminary data.</text>
</comment>
<feature type="signal peptide" evidence="3">
    <location>
        <begin position="1"/>
        <end position="21"/>
    </location>
</feature>
<feature type="chain" id="PRO_5047259045" evidence="3">
    <location>
        <begin position="22"/>
        <end position="1940"/>
    </location>
</feature>
<accession>A0ABU4PFI8</accession>
<dbReference type="SUPFAM" id="SSF48239">
    <property type="entry name" value="Terpenoid cyclases/Protein prenyltransferases"/>
    <property type="match status" value="1"/>
</dbReference>
<gene>
    <name evidence="6" type="ORF">SIL82_01815</name>
</gene>
<feature type="compositionally biased region" description="Low complexity" evidence="2">
    <location>
        <begin position="830"/>
        <end position="842"/>
    </location>
</feature>
<keyword evidence="3" id="KW-0732">Signal</keyword>
<dbReference type="Pfam" id="PF01835">
    <property type="entry name" value="MG2"/>
    <property type="match status" value="1"/>
</dbReference>
<feature type="region of interest" description="Disordered" evidence="2">
    <location>
        <begin position="319"/>
        <end position="343"/>
    </location>
</feature>
<dbReference type="PANTHER" id="PTHR40094:SF1">
    <property type="entry name" value="UBIQUITIN DOMAIN-CONTAINING PROTEIN"/>
    <property type="match status" value="1"/>
</dbReference>
<evidence type="ECO:0000259" key="5">
    <source>
        <dbReference type="SMART" id="SM01360"/>
    </source>
</evidence>
<feature type="compositionally biased region" description="Polar residues" evidence="2">
    <location>
        <begin position="334"/>
        <end position="343"/>
    </location>
</feature>
<dbReference type="Pfam" id="PF11974">
    <property type="entry name" value="bMG3"/>
    <property type="match status" value="1"/>
</dbReference>
<evidence type="ECO:0000256" key="3">
    <source>
        <dbReference type="SAM" id="SignalP"/>
    </source>
</evidence>
<dbReference type="Pfam" id="PF00207">
    <property type="entry name" value="A2M"/>
    <property type="match status" value="1"/>
</dbReference>
<organism evidence="6 7">
    <name type="scientific">Sphingomonas echinoides</name>
    <dbReference type="NCBI Taxonomy" id="59803"/>
    <lineage>
        <taxon>Bacteria</taxon>
        <taxon>Pseudomonadati</taxon>
        <taxon>Pseudomonadota</taxon>
        <taxon>Alphaproteobacteria</taxon>
        <taxon>Sphingomonadales</taxon>
        <taxon>Sphingomonadaceae</taxon>
        <taxon>Sphingomonas</taxon>
    </lineage>
</organism>
<name>A0ABU4PFI8_9SPHN</name>